<dbReference type="InterPro" id="IPR003265">
    <property type="entry name" value="HhH-GPD_domain"/>
</dbReference>
<evidence type="ECO:0000256" key="5">
    <source>
        <dbReference type="ARBA" id="ARBA00022763"/>
    </source>
</evidence>
<dbReference type="Proteomes" id="UP000034805">
    <property type="component" value="Unassembled WGS sequence"/>
</dbReference>
<dbReference type="OrthoDB" id="2099276at2759"/>
<dbReference type="PANTHER" id="PTHR43286">
    <property type="entry name" value="ENDONUCLEASE III-LIKE PROTEIN 1"/>
    <property type="match status" value="1"/>
</dbReference>
<dbReference type="STRING" id="113540.ENSSFOP00015029660"/>
<proteinExistence type="inferred from homology"/>
<dbReference type="SUPFAM" id="SSF48150">
    <property type="entry name" value="DNA-glycosylase"/>
    <property type="match status" value="1"/>
</dbReference>
<comment type="caution">
    <text evidence="14">Lacks conserved residue(s) required for the propagation of feature annotation.</text>
</comment>
<keyword evidence="9" id="KW-0411">Iron-sulfur</keyword>
<evidence type="ECO:0000256" key="9">
    <source>
        <dbReference type="ARBA" id="ARBA00023014"/>
    </source>
</evidence>
<evidence type="ECO:0000256" key="6">
    <source>
        <dbReference type="ARBA" id="ARBA00022801"/>
    </source>
</evidence>
<dbReference type="EMBL" id="JARO02004153">
    <property type="protein sequence ID" value="KPP69041.1"/>
    <property type="molecule type" value="Genomic_DNA"/>
</dbReference>
<feature type="compositionally biased region" description="Basic and acidic residues" evidence="15">
    <location>
        <begin position="34"/>
        <end position="69"/>
    </location>
</feature>
<evidence type="ECO:0000256" key="15">
    <source>
        <dbReference type="SAM" id="MobiDB-lite"/>
    </source>
</evidence>
<keyword evidence="8" id="KW-0408">Iron</keyword>
<dbReference type="PROSITE" id="PS00764">
    <property type="entry name" value="ENDONUCLEASE_III_1"/>
    <property type="match status" value="1"/>
</dbReference>
<comment type="function">
    <text evidence="14">Bifunctional DNA N-glycosylase with associated apurinic/apyrimidinic (AP) lyase function that catalyzes the first step in base excision repair (BER), the primary repair pathway for the repair of oxidative DNA damage. The DNA N-glycosylase activity releases the damaged DNA base from DNA by cleaving the N-glycosidic bond, leaving an AP site. The AP lyase activity cleaves the phosphodiester bond 3' to the AP site by a beta-elimination. Primarily recognizes and repairs oxidative base damage of pyrimidines.</text>
</comment>
<keyword evidence="14" id="KW-0496">Mitochondrion</keyword>
<dbReference type="InterPro" id="IPR023170">
    <property type="entry name" value="HhH_base_excis_C"/>
</dbReference>
<reference evidence="17 18" key="1">
    <citation type="submission" date="2015-08" db="EMBL/GenBank/DDBJ databases">
        <title>The genome of the Asian arowana (Scleropages formosus).</title>
        <authorList>
            <person name="Tan M.H."/>
            <person name="Gan H.M."/>
            <person name="Croft L.J."/>
            <person name="Austin C.M."/>
        </authorList>
    </citation>
    <scope>NUCLEOTIDE SEQUENCE [LARGE SCALE GENOMIC DNA]</scope>
    <source>
        <strain evidence="17">Aro1</strain>
    </source>
</reference>
<dbReference type="Gene3D" id="1.10.340.30">
    <property type="entry name" value="Hypothetical protein, domain 2"/>
    <property type="match status" value="1"/>
</dbReference>
<accession>A0A0N8JZD6</accession>
<evidence type="ECO:0000256" key="3">
    <source>
        <dbReference type="ARBA" id="ARBA00022485"/>
    </source>
</evidence>
<dbReference type="InterPro" id="IPR004035">
    <property type="entry name" value="Endouclease-III_FeS-bd_BS"/>
</dbReference>
<evidence type="ECO:0000256" key="10">
    <source>
        <dbReference type="ARBA" id="ARBA00023204"/>
    </source>
</evidence>
<evidence type="ECO:0000256" key="11">
    <source>
        <dbReference type="ARBA" id="ARBA00023239"/>
    </source>
</evidence>
<dbReference type="InterPro" id="IPR004036">
    <property type="entry name" value="Endonuclease-III-like_CS2"/>
</dbReference>
<dbReference type="GO" id="GO:0046872">
    <property type="term" value="F:metal ion binding"/>
    <property type="evidence" value="ECO:0007669"/>
    <property type="project" value="UniProtKB-KW"/>
</dbReference>
<gene>
    <name evidence="14" type="primary">NTHL1</name>
    <name evidence="17" type="ORF">Z043_112229</name>
</gene>
<keyword evidence="4" id="KW-0479">Metal-binding</keyword>
<keyword evidence="5 14" id="KW-0227">DNA damage</keyword>
<keyword evidence="6 14" id="KW-0378">Hydrolase</keyword>
<keyword evidence="17" id="KW-0255">Endonuclease</keyword>
<comment type="cofactor">
    <cofactor evidence="1">
        <name>[4Fe-4S] cluster</name>
        <dbReference type="ChEBI" id="CHEBI:49883"/>
    </cofactor>
</comment>
<dbReference type="SMART" id="SM00478">
    <property type="entry name" value="ENDO3c"/>
    <property type="match status" value="1"/>
</dbReference>
<dbReference type="GO" id="GO:0006289">
    <property type="term" value="P:nucleotide-excision repair"/>
    <property type="evidence" value="ECO:0007669"/>
    <property type="project" value="TreeGrafter"/>
</dbReference>
<feature type="compositionally biased region" description="Basic and acidic residues" evidence="15">
    <location>
        <begin position="376"/>
        <end position="390"/>
    </location>
</feature>
<dbReference type="GO" id="GO:0140078">
    <property type="term" value="F:class I DNA-(apurinic or apyrimidinic site) endonuclease activity"/>
    <property type="evidence" value="ECO:0007669"/>
    <property type="project" value="UniProtKB-EC"/>
</dbReference>
<keyword evidence="10 14" id="KW-0234">DNA repair</keyword>
<keyword evidence="14" id="KW-0539">Nucleus</keyword>
<comment type="similarity">
    <text evidence="2 14">Belongs to the Nth/MutY family.</text>
</comment>
<organism evidence="17 18">
    <name type="scientific">Scleropages formosus</name>
    <name type="common">Asian bonytongue</name>
    <name type="synonym">Osteoglossum formosum</name>
    <dbReference type="NCBI Taxonomy" id="113540"/>
    <lineage>
        <taxon>Eukaryota</taxon>
        <taxon>Metazoa</taxon>
        <taxon>Chordata</taxon>
        <taxon>Craniata</taxon>
        <taxon>Vertebrata</taxon>
        <taxon>Euteleostomi</taxon>
        <taxon>Actinopterygii</taxon>
        <taxon>Neopterygii</taxon>
        <taxon>Teleostei</taxon>
        <taxon>Osteoglossocephala</taxon>
        <taxon>Osteoglossomorpha</taxon>
        <taxon>Osteoglossiformes</taxon>
        <taxon>Osteoglossidae</taxon>
        <taxon>Scleropages</taxon>
    </lineage>
</organism>
<dbReference type="Gene3D" id="1.10.1670.10">
    <property type="entry name" value="Helix-hairpin-Helix base-excision DNA repair enzymes (C-terminal)"/>
    <property type="match status" value="1"/>
</dbReference>
<dbReference type="GO" id="GO:0003677">
    <property type="term" value="F:DNA binding"/>
    <property type="evidence" value="ECO:0007669"/>
    <property type="project" value="UniProtKB-UniRule"/>
</dbReference>
<evidence type="ECO:0000259" key="16">
    <source>
        <dbReference type="SMART" id="SM00478"/>
    </source>
</evidence>
<dbReference type="PROSITE" id="PS01155">
    <property type="entry name" value="ENDONUCLEASE_III_2"/>
    <property type="match status" value="1"/>
</dbReference>
<dbReference type="Pfam" id="PF00730">
    <property type="entry name" value="HhH-GPD"/>
    <property type="match status" value="1"/>
</dbReference>
<evidence type="ECO:0000256" key="2">
    <source>
        <dbReference type="ARBA" id="ARBA00008343"/>
    </source>
</evidence>
<keyword evidence="7" id="KW-0809">Transit peptide</keyword>
<feature type="compositionally biased region" description="Basic and acidic residues" evidence="15">
    <location>
        <begin position="108"/>
        <end position="124"/>
    </location>
</feature>
<comment type="subcellular location">
    <subcellularLocation>
        <location evidence="14">Nucleus</location>
    </subcellularLocation>
    <subcellularLocation>
        <location evidence="14">Mitochondrion</location>
    </subcellularLocation>
</comment>
<dbReference type="InterPro" id="IPR000445">
    <property type="entry name" value="HhH_motif"/>
</dbReference>
<evidence type="ECO:0000256" key="14">
    <source>
        <dbReference type="HAMAP-Rule" id="MF_03183"/>
    </source>
</evidence>
<keyword evidence="17" id="KW-0540">Nuclease</keyword>
<dbReference type="Pfam" id="PF00633">
    <property type="entry name" value="HHH"/>
    <property type="match status" value="1"/>
</dbReference>
<feature type="region of interest" description="Disordered" evidence="15">
    <location>
        <begin position="338"/>
        <end position="417"/>
    </location>
</feature>
<dbReference type="FunFam" id="1.10.340.30:FF:000005">
    <property type="entry name" value="Endonuclease III-like protein 1"/>
    <property type="match status" value="1"/>
</dbReference>
<evidence type="ECO:0000313" key="17">
    <source>
        <dbReference type="EMBL" id="KPP69041.1"/>
    </source>
</evidence>
<protein>
    <recommendedName>
        <fullName evidence="14">Endonuclease III-like protein 1</fullName>
        <ecNumber evidence="14">3.2.2.-</ecNumber>
        <ecNumber evidence="14">4.2.99.18</ecNumber>
    </recommendedName>
    <alternativeName>
        <fullName evidence="14">Bifunctional DNA N-glycosylase/DNA-(apurinic or apyrimidinic site) lyase</fullName>
        <shortName evidence="14">DNA glycosylase/AP lyase</shortName>
    </alternativeName>
</protein>
<dbReference type="FunFam" id="1.10.1670.10:FF:000003">
    <property type="entry name" value="Endonuclease III homolog"/>
    <property type="match status" value="1"/>
</dbReference>
<comment type="caution">
    <text evidence="17">The sequence shown here is derived from an EMBL/GenBank/DDBJ whole genome shotgun (WGS) entry which is preliminary data.</text>
</comment>
<dbReference type="GO" id="GO:0006285">
    <property type="term" value="P:base-excision repair, AP site formation"/>
    <property type="evidence" value="ECO:0007669"/>
    <property type="project" value="UniProtKB-UniRule"/>
</dbReference>
<dbReference type="EC" id="3.2.2.-" evidence="14"/>
<dbReference type="GO" id="GO:0005634">
    <property type="term" value="C:nucleus"/>
    <property type="evidence" value="ECO:0007669"/>
    <property type="project" value="UniProtKB-SubCell"/>
</dbReference>
<dbReference type="HAMAP" id="MF_03183">
    <property type="entry name" value="Endonuclease_III_Nth"/>
    <property type="match status" value="1"/>
</dbReference>
<dbReference type="GO" id="GO:0000703">
    <property type="term" value="F:oxidized pyrimidine nucleobase lesion DNA N-glycosylase activity"/>
    <property type="evidence" value="ECO:0007669"/>
    <property type="project" value="UniProtKB-UniRule"/>
</dbReference>
<evidence type="ECO:0000256" key="13">
    <source>
        <dbReference type="ARBA" id="ARBA00044632"/>
    </source>
</evidence>
<evidence type="ECO:0000256" key="7">
    <source>
        <dbReference type="ARBA" id="ARBA00022946"/>
    </source>
</evidence>
<keyword evidence="12 14" id="KW-0326">Glycosidase</keyword>
<evidence type="ECO:0000256" key="8">
    <source>
        <dbReference type="ARBA" id="ARBA00023004"/>
    </source>
</evidence>
<dbReference type="PANTHER" id="PTHR43286:SF1">
    <property type="entry name" value="ENDONUCLEASE III-LIKE PROTEIN 1"/>
    <property type="match status" value="1"/>
</dbReference>
<dbReference type="EC" id="4.2.99.18" evidence="14"/>
<evidence type="ECO:0000256" key="4">
    <source>
        <dbReference type="ARBA" id="ARBA00022723"/>
    </source>
</evidence>
<dbReference type="InterPro" id="IPR030841">
    <property type="entry name" value="NTH1"/>
</dbReference>
<dbReference type="CDD" id="cd00056">
    <property type="entry name" value="ENDO3c"/>
    <property type="match status" value="1"/>
</dbReference>
<dbReference type="GO" id="GO:0005739">
    <property type="term" value="C:mitochondrion"/>
    <property type="evidence" value="ECO:0007669"/>
    <property type="project" value="UniProtKB-SubCell"/>
</dbReference>
<evidence type="ECO:0000256" key="12">
    <source>
        <dbReference type="ARBA" id="ARBA00023295"/>
    </source>
</evidence>
<keyword evidence="3" id="KW-0004">4Fe-4S</keyword>
<dbReference type="AlphaFoldDB" id="A0A0N8JZD6"/>
<dbReference type="GO" id="GO:0051539">
    <property type="term" value="F:4 iron, 4 sulfur cluster binding"/>
    <property type="evidence" value="ECO:0007669"/>
    <property type="project" value="UniProtKB-KW"/>
</dbReference>
<feature type="domain" description="HhH-GPD" evidence="16">
    <location>
        <begin position="171"/>
        <end position="321"/>
    </location>
</feature>
<sequence length="417" mass="46691">MSSPYFIGKSSASVLSRSARRGVRTRAVGSKGAELTKRGDLEKEAEDHAKGAVKQESEERSIAEPDRRFQRTGGKQLLPVLEATGRSGSRTEGMRSCGAPPRRGHVKVQYEESDPKKERREPPDWRRQLDNIREMRSRRDAPVDHMGAEKCYDSHASPEVGRYHVLVSLMLSSQTKDHVTAAAMRKLREHGLTVESVLRMDDDTLGKLIYPVGFWRTKVKYIKQTAAILQDEYGGDIPDSFEGLVRLPGVGPKMAHLAMDIAWNRVSGIGVDTHVHRISNRLGWTRTQTKTPEDTRRELEDWLPRELWSEINWLLVGFGQQVCLPLSPRCSECLNEHRCPSAHHSSPGKKLKLSPSKTPRGKARVWVDSPRPSHAIKVEKALPADPPTERRRTRASAAVAPRESTVGLSIKPDPDAP</sequence>
<keyword evidence="11 14" id="KW-0456">Lyase</keyword>
<comment type="catalytic activity">
    <reaction evidence="13 14">
        <text>2'-deoxyribonucleotide-(2'-deoxyribose 5'-phosphate)-2'-deoxyribonucleotide-DNA = a 3'-end 2'-deoxyribonucleotide-(2,3-dehydro-2,3-deoxyribose 5'-phosphate)-DNA + a 5'-end 5'-phospho-2'-deoxyribonucleoside-DNA + H(+)</text>
        <dbReference type="Rhea" id="RHEA:66592"/>
        <dbReference type="Rhea" id="RHEA-COMP:13180"/>
        <dbReference type="Rhea" id="RHEA-COMP:16897"/>
        <dbReference type="Rhea" id="RHEA-COMP:17067"/>
        <dbReference type="ChEBI" id="CHEBI:15378"/>
        <dbReference type="ChEBI" id="CHEBI:136412"/>
        <dbReference type="ChEBI" id="CHEBI:157695"/>
        <dbReference type="ChEBI" id="CHEBI:167181"/>
        <dbReference type="EC" id="4.2.99.18"/>
    </reaction>
</comment>
<evidence type="ECO:0000313" key="18">
    <source>
        <dbReference type="Proteomes" id="UP000034805"/>
    </source>
</evidence>
<name>A0A0N8JZD6_SCLFO</name>
<evidence type="ECO:0000256" key="1">
    <source>
        <dbReference type="ARBA" id="ARBA00001966"/>
    </source>
</evidence>
<feature type="region of interest" description="Disordered" evidence="15">
    <location>
        <begin position="1"/>
        <end position="124"/>
    </location>
</feature>
<dbReference type="InterPro" id="IPR011257">
    <property type="entry name" value="DNA_glycosylase"/>
</dbReference>